<dbReference type="InterPro" id="IPR023296">
    <property type="entry name" value="Glyco_hydro_beta-prop_sf"/>
</dbReference>
<name>X1KT30_9ZZZZ</name>
<gene>
    <name evidence="1" type="ORF">S03H2_69358</name>
</gene>
<dbReference type="EMBL" id="BARU01045807">
    <property type="protein sequence ID" value="GAH96775.1"/>
    <property type="molecule type" value="Genomic_DNA"/>
</dbReference>
<proteinExistence type="predicted"/>
<comment type="caution">
    <text evidence="1">The sequence shown here is derived from an EMBL/GenBank/DDBJ whole genome shotgun (WGS) entry which is preliminary data.</text>
</comment>
<evidence type="ECO:0000313" key="1">
    <source>
        <dbReference type="EMBL" id="GAH96775.1"/>
    </source>
</evidence>
<accession>X1KT30</accession>
<dbReference type="AlphaFoldDB" id="X1KT30"/>
<dbReference type="Gene3D" id="2.115.10.20">
    <property type="entry name" value="Glycosyl hydrolase domain, family 43"/>
    <property type="match status" value="1"/>
</dbReference>
<protein>
    <submittedName>
        <fullName evidence="1">Uncharacterized protein</fullName>
    </submittedName>
</protein>
<reference evidence="1" key="1">
    <citation type="journal article" date="2014" name="Front. Microbiol.">
        <title>High frequency of phylogenetically diverse reductive dehalogenase-homologous genes in deep subseafloor sedimentary metagenomes.</title>
        <authorList>
            <person name="Kawai M."/>
            <person name="Futagami T."/>
            <person name="Toyoda A."/>
            <person name="Takaki Y."/>
            <person name="Nishi S."/>
            <person name="Hori S."/>
            <person name="Arai W."/>
            <person name="Tsubouchi T."/>
            <person name="Morono Y."/>
            <person name="Uchiyama I."/>
            <person name="Ito T."/>
            <person name="Fujiyama A."/>
            <person name="Inagaki F."/>
            <person name="Takami H."/>
        </authorList>
    </citation>
    <scope>NUCLEOTIDE SEQUENCE</scope>
    <source>
        <strain evidence="1">Expedition CK06-06</strain>
    </source>
</reference>
<organism evidence="1">
    <name type="scientific">marine sediment metagenome</name>
    <dbReference type="NCBI Taxonomy" id="412755"/>
    <lineage>
        <taxon>unclassified sequences</taxon>
        <taxon>metagenomes</taxon>
        <taxon>ecological metagenomes</taxon>
    </lineage>
</organism>
<sequence length="68" mass="7855">MVPETEWEKNSEISIDIVFPEGSYEYHGEIYIIYGAGERYVFAAKVNKKTLLEYLEKSDNSNPFVKSS</sequence>